<dbReference type="RefSeq" id="WP_091490234.1">
    <property type="nucleotide sequence ID" value="NZ_FOBL01000058.1"/>
</dbReference>
<evidence type="ECO:0000313" key="2">
    <source>
        <dbReference type="EMBL" id="GEK90338.1"/>
    </source>
</evidence>
<reference evidence="3 4" key="1">
    <citation type="submission" date="2016-10" db="EMBL/GenBank/DDBJ databases">
        <authorList>
            <person name="de Groot N.N."/>
        </authorList>
    </citation>
    <scope>NUCLEOTIDE SEQUENCE [LARGE SCALE GENOMIC DNA]</scope>
    <source>
        <strain evidence="3 4">DSM 19182</strain>
    </source>
</reference>
<evidence type="ECO:0000313" key="4">
    <source>
        <dbReference type="Proteomes" id="UP000198548"/>
    </source>
</evidence>
<dbReference type="STRING" id="426703.SAMN04488100_1583"/>
<gene>
    <name evidence="2" type="ORF">APU01nite_23770</name>
    <name evidence="3" type="ORF">SAMN04488100_1583</name>
</gene>
<accession>A0A1H7XNH7</accession>
<feature type="compositionally biased region" description="Polar residues" evidence="1">
    <location>
        <begin position="1"/>
        <end position="12"/>
    </location>
</feature>
<proteinExistence type="predicted"/>
<evidence type="ECO:0000313" key="3">
    <source>
        <dbReference type="EMBL" id="SEM35482.1"/>
    </source>
</evidence>
<dbReference type="Proteomes" id="UP000198548">
    <property type="component" value="Unassembled WGS sequence"/>
</dbReference>
<feature type="region of interest" description="Disordered" evidence="1">
    <location>
        <begin position="1"/>
        <end position="86"/>
    </location>
</feature>
<dbReference type="AlphaFoldDB" id="A0A1H7XNH7"/>
<keyword evidence="5" id="KW-1185">Reference proteome</keyword>
<evidence type="ECO:0000256" key="1">
    <source>
        <dbReference type="SAM" id="MobiDB-lite"/>
    </source>
</evidence>
<feature type="compositionally biased region" description="Acidic residues" evidence="1">
    <location>
        <begin position="19"/>
        <end position="35"/>
    </location>
</feature>
<name>A0A1H7XNH7_9LACT</name>
<dbReference type="EMBL" id="FOBL01000058">
    <property type="protein sequence ID" value="SEM35482.1"/>
    <property type="molecule type" value="Genomic_DNA"/>
</dbReference>
<dbReference type="Proteomes" id="UP000321425">
    <property type="component" value="Unassembled WGS sequence"/>
</dbReference>
<evidence type="ECO:0000313" key="5">
    <source>
        <dbReference type="Proteomes" id="UP000321425"/>
    </source>
</evidence>
<sequence length="218" mass="24217">MVSIAQDLNRSVQLAMDDMAAEAEEAESEDSETEQSVDTVKKDNNLSVEQSGEKSEENVSEDDVVQNESIDDRMETETSNVSHTPSLEGYSAQETEYARVLLMTGMVDSASSIIYISHYPAGSPVADGYEDSIKFLDPTTVIMGEYGYSGSITYASHGDGNITIYPMPSHWHQEDKSPEGYRTYAQEILDEAETVYVEPGNNRDIINIIDSVIFDYYD</sequence>
<organism evidence="3 4">
    <name type="scientific">Alkalibacterium putridalgicola</name>
    <dbReference type="NCBI Taxonomy" id="426703"/>
    <lineage>
        <taxon>Bacteria</taxon>
        <taxon>Bacillati</taxon>
        <taxon>Bacillota</taxon>
        <taxon>Bacilli</taxon>
        <taxon>Lactobacillales</taxon>
        <taxon>Carnobacteriaceae</taxon>
        <taxon>Alkalibacterium</taxon>
    </lineage>
</organism>
<dbReference type="EMBL" id="BJUX01000050">
    <property type="protein sequence ID" value="GEK90338.1"/>
    <property type="molecule type" value="Genomic_DNA"/>
</dbReference>
<reference evidence="2 5" key="2">
    <citation type="submission" date="2019-07" db="EMBL/GenBank/DDBJ databases">
        <title>Whole genome shotgun sequence of Alkalibacterium putridalgicola NBRC 103243.</title>
        <authorList>
            <person name="Hosoyama A."/>
            <person name="Uohara A."/>
            <person name="Ohji S."/>
            <person name="Ichikawa N."/>
        </authorList>
    </citation>
    <scope>NUCLEOTIDE SEQUENCE [LARGE SCALE GENOMIC DNA]</scope>
    <source>
        <strain evidence="2 5">NBRC 103243</strain>
    </source>
</reference>
<protein>
    <submittedName>
        <fullName evidence="3">Uncharacterized protein</fullName>
    </submittedName>
</protein>